<dbReference type="SUPFAM" id="SSF56112">
    <property type="entry name" value="Protein kinase-like (PK-like)"/>
    <property type="match status" value="1"/>
</dbReference>
<name>A0ABY6KB90_9ARAC</name>
<dbReference type="Gene3D" id="1.10.510.10">
    <property type="entry name" value="Transferase(Phosphotransferase) domain 1"/>
    <property type="match status" value="1"/>
</dbReference>
<gene>
    <name evidence="1" type="ORF">LAZ67_4000326</name>
</gene>
<sequence length="221" mass="24609">MAASYMRNRCHVQPLLAWSADILYPWIRSPYRVLSAGPAEPRFFRKLVTAPPPPSRLGSGKDGVPLSVDTIIPSGDTVVPSPRSPASGELRHLRGPLECRLYPGRTAAQEVSRSHVYTVISHPCDGRPLFRGVSERDQLNKILEVVGTPPEADWPEDAYVPHDSFIHYRGIPLSELFTECSPDCLDLLETSIDLRSYSSYELKKMNSKVNINVDAKPSLED</sequence>
<dbReference type="Proteomes" id="UP001235939">
    <property type="component" value="Chromosome 04"/>
</dbReference>
<accession>A0ABY6KB90</accession>
<protein>
    <submittedName>
        <fullName evidence="1">Tmk2</fullName>
    </submittedName>
</protein>
<reference evidence="1 2" key="1">
    <citation type="submission" date="2022-01" db="EMBL/GenBank/DDBJ databases">
        <title>A chromosomal length assembly of Cordylochernes scorpioides.</title>
        <authorList>
            <person name="Zeh D."/>
            <person name="Zeh J."/>
        </authorList>
    </citation>
    <scope>NUCLEOTIDE SEQUENCE [LARGE SCALE GENOMIC DNA]</scope>
    <source>
        <strain evidence="1">IN4F17</strain>
        <tissue evidence="1">Whole Body</tissue>
    </source>
</reference>
<evidence type="ECO:0000313" key="1">
    <source>
        <dbReference type="EMBL" id="UYV66116.1"/>
    </source>
</evidence>
<dbReference type="InterPro" id="IPR011009">
    <property type="entry name" value="Kinase-like_dom_sf"/>
</dbReference>
<evidence type="ECO:0000313" key="2">
    <source>
        <dbReference type="Proteomes" id="UP001235939"/>
    </source>
</evidence>
<keyword evidence="2" id="KW-1185">Reference proteome</keyword>
<proteinExistence type="predicted"/>
<dbReference type="EMBL" id="CP092866">
    <property type="protein sequence ID" value="UYV66116.1"/>
    <property type="molecule type" value="Genomic_DNA"/>
</dbReference>
<organism evidence="1 2">
    <name type="scientific">Cordylochernes scorpioides</name>
    <dbReference type="NCBI Taxonomy" id="51811"/>
    <lineage>
        <taxon>Eukaryota</taxon>
        <taxon>Metazoa</taxon>
        <taxon>Ecdysozoa</taxon>
        <taxon>Arthropoda</taxon>
        <taxon>Chelicerata</taxon>
        <taxon>Arachnida</taxon>
        <taxon>Pseudoscorpiones</taxon>
        <taxon>Cheliferoidea</taxon>
        <taxon>Chernetidae</taxon>
        <taxon>Cordylochernes</taxon>
    </lineage>
</organism>